<proteinExistence type="predicted"/>
<evidence type="ECO:0000313" key="2">
    <source>
        <dbReference type="EMBL" id="JAA81117.1"/>
    </source>
</evidence>
<accession>S4PTU2</accession>
<reference evidence="2" key="1">
    <citation type="journal article" date="2013" name="BMC Genomics">
        <title>Unscrambling butterfly oogenesis.</title>
        <authorList>
            <person name="Carter J.M."/>
            <person name="Baker S.C."/>
            <person name="Pink R."/>
            <person name="Carter D.R."/>
            <person name="Collins A."/>
            <person name="Tomlin J."/>
            <person name="Gibbs M."/>
            <person name="Breuker C.J."/>
        </authorList>
    </citation>
    <scope>NUCLEOTIDE SEQUENCE</scope>
    <source>
        <tissue evidence="2">Ovary</tissue>
    </source>
</reference>
<sequence length="82" mass="9404">MTVFSRSGTLGGPELTQSSLSPQSVTVQPNLLSTEKSVQCAERSFLFEIQYSIRPTAMHYDRQEIRMRSSDSINIYFFYELT</sequence>
<protein>
    <submittedName>
        <fullName evidence="2">Uncharacterized protein</fullName>
    </submittedName>
</protein>
<feature type="region of interest" description="Disordered" evidence="1">
    <location>
        <begin position="1"/>
        <end position="22"/>
    </location>
</feature>
<dbReference type="EMBL" id="GAIX01011443">
    <property type="protein sequence ID" value="JAA81117.1"/>
    <property type="molecule type" value="Transcribed_RNA"/>
</dbReference>
<organism evidence="2">
    <name type="scientific">Pararge aegeria</name>
    <name type="common">speckled wood butterfly</name>
    <dbReference type="NCBI Taxonomy" id="116150"/>
    <lineage>
        <taxon>Eukaryota</taxon>
        <taxon>Metazoa</taxon>
        <taxon>Ecdysozoa</taxon>
        <taxon>Arthropoda</taxon>
        <taxon>Hexapoda</taxon>
        <taxon>Insecta</taxon>
        <taxon>Pterygota</taxon>
        <taxon>Neoptera</taxon>
        <taxon>Endopterygota</taxon>
        <taxon>Lepidoptera</taxon>
        <taxon>Glossata</taxon>
        <taxon>Ditrysia</taxon>
        <taxon>Papilionoidea</taxon>
        <taxon>Nymphalidae</taxon>
        <taxon>Satyrinae</taxon>
        <taxon>Satyrini</taxon>
        <taxon>Parargina</taxon>
        <taxon>Pararge</taxon>
    </lineage>
</organism>
<dbReference type="AlphaFoldDB" id="S4PTU2"/>
<evidence type="ECO:0000256" key="1">
    <source>
        <dbReference type="SAM" id="MobiDB-lite"/>
    </source>
</evidence>
<name>S4PTU2_9NEOP</name>
<reference evidence="2" key="2">
    <citation type="submission" date="2013-05" db="EMBL/GenBank/DDBJ databases">
        <authorList>
            <person name="Carter J.-M."/>
            <person name="Baker S.C."/>
            <person name="Pink R."/>
            <person name="Carter D.R.F."/>
            <person name="Collins A."/>
            <person name="Tomlin J."/>
            <person name="Gibbs M."/>
            <person name="Breuker C.J."/>
        </authorList>
    </citation>
    <scope>NUCLEOTIDE SEQUENCE</scope>
    <source>
        <tissue evidence="2">Ovary</tissue>
    </source>
</reference>
<feature type="non-terminal residue" evidence="2">
    <location>
        <position position="82"/>
    </location>
</feature>